<name>A0ABU9SFN2_9BURK</name>
<dbReference type="EMBL" id="JAYMRW010000009">
    <property type="protein sequence ID" value="MEM5450158.1"/>
    <property type="molecule type" value="Genomic_DNA"/>
</dbReference>
<protein>
    <submittedName>
        <fullName evidence="1">Uncharacterized protein</fullName>
    </submittedName>
</protein>
<accession>A0ABU9SFN2</accession>
<evidence type="ECO:0000313" key="2">
    <source>
        <dbReference type="Proteomes" id="UP001390669"/>
    </source>
</evidence>
<dbReference type="Proteomes" id="UP001390669">
    <property type="component" value="Unassembled WGS sequence"/>
</dbReference>
<sequence>MFKEKMLVKVSHLPRCVALGAAFVSNAIYAQEIGASLDCHLGPHTFIEQLVDEKEIDPVPMKVSANSVNAYRLRPNQNLTALGFKVRAVFGFSPNDAMFTQKISEGETPHRVYGVVVMAGKEAVSERIRETGSPATVREVMPLVMTAVVCDK</sequence>
<gene>
    <name evidence="1" type="ORF">VSR33_22025</name>
</gene>
<comment type="caution">
    <text evidence="1">The sequence shown here is derived from an EMBL/GenBank/DDBJ whole genome shotgun (WGS) entry which is preliminary data.</text>
</comment>
<organism evidence="1 2">
    <name type="scientific">Paraburkholderia guartelaensis</name>
    <dbReference type="NCBI Taxonomy" id="2546446"/>
    <lineage>
        <taxon>Bacteria</taxon>
        <taxon>Pseudomonadati</taxon>
        <taxon>Pseudomonadota</taxon>
        <taxon>Betaproteobacteria</taxon>
        <taxon>Burkholderiales</taxon>
        <taxon>Burkholderiaceae</taxon>
        <taxon>Paraburkholderia</taxon>
    </lineage>
</organism>
<keyword evidence="2" id="KW-1185">Reference proteome</keyword>
<reference evidence="1 2" key="1">
    <citation type="submission" date="2024-01" db="EMBL/GenBank/DDBJ databases">
        <title>The diversity of rhizobia nodulating Mimosa spp. in eleven states of Brazil covering several biomes is determined by host plant, location, and edaphic factors.</title>
        <authorList>
            <person name="Rouws L."/>
            <person name="Barauna A."/>
            <person name="Beukes C."/>
            <person name="De Faria S.M."/>
            <person name="Gross E."/>
            <person name="Dos Reis Junior F.B."/>
            <person name="Simon M."/>
            <person name="Maluk M."/>
            <person name="Odee D.W."/>
            <person name="Kenicer G."/>
            <person name="Young J.P.W."/>
            <person name="Reis V.M."/>
            <person name="Zilli J."/>
            <person name="James E.K."/>
        </authorList>
    </citation>
    <scope>NUCLEOTIDE SEQUENCE [LARGE SCALE GENOMIC DNA]</scope>
    <source>
        <strain evidence="1 2">JPY164</strain>
    </source>
</reference>
<evidence type="ECO:0000313" key="1">
    <source>
        <dbReference type="EMBL" id="MEM5450158.1"/>
    </source>
</evidence>
<proteinExistence type="predicted"/>
<dbReference type="RefSeq" id="WP_406952987.1">
    <property type="nucleotide sequence ID" value="NZ_JAYMRW010000009.1"/>
</dbReference>